<dbReference type="PROSITE" id="PS51352">
    <property type="entry name" value="THIOREDOXIN_2"/>
    <property type="match status" value="1"/>
</dbReference>
<dbReference type="InterPro" id="IPR050924">
    <property type="entry name" value="Peroxiredoxin_BCP/PrxQ"/>
</dbReference>
<keyword evidence="4" id="KW-0049">Antioxidant</keyword>
<evidence type="ECO:0000256" key="6">
    <source>
        <dbReference type="ARBA" id="ARBA00023157"/>
    </source>
</evidence>
<organism evidence="13 14">
    <name type="scientific">Exiguobacterium aestuarii</name>
    <dbReference type="NCBI Taxonomy" id="273527"/>
    <lineage>
        <taxon>Bacteria</taxon>
        <taxon>Bacillati</taxon>
        <taxon>Bacillota</taxon>
        <taxon>Bacilli</taxon>
        <taxon>Bacillales</taxon>
        <taxon>Bacillales Family XII. Incertae Sedis</taxon>
        <taxon>Exiguobacterium</taxon>
    </lineage>
</organism>
<dbReference type="SUPFAM" id="SSF52833">
    <property type="entry name" value="Thioredoxin-like"/>
    <property type="match status" value="1"/>
</dbReference>
<evidence type="ECO:0000256" key="7">
    <source>
        <dbReference type="ARBA" id="ARBA00023284"/>
    </source>
</evidence>
<evidence type="ECO:0000256" key="3">
    <source>
        <dbReference type="ARBA" id="ARBA00022559"/>
    </source>
</evidence>
<evidence type="ECO:0000313" key="14">
    <source>
        <dbReference type="Proteomes" id="UP001596439"/>
    </source>
</evidence>
<dbReference type="InterPro" id="IPR036249">
    <property type="entry name" value="Thioredoxin-like_sf"/>
</dbReference>
<dbReference type="PANTHER" id="PTHR42801">
    <property type="entry name" value="THIOREDOXIN-DEPENDENT PEROXIDE REDUCTASE"/>
    <property type="match status" value="1"/>
</dbReference>
<name>A0ABW2PN27_9BACL</name>
<dbReference type="InterPro" id="IPR000866">
    <property type="entry name" value="AhpC/TSA"/>
</dbReference>
<reference evidence="14" key="1">
    <citation type="journal article" date="2019" name="Int. J. Syst. Evol. Microbiol.">
        <title>The Global Catalogue of Microorganisms (GCM) 10K type strain sequencing project: providing services to taxonomists for standard genome sequencing and annotation.</title>
        <authorList>
            <consortium name="The Broad Institute Genomics Platform"/>
            <consortium name="The Broad Institute Genome Sequencing Center for Infectious Disease"/>
            <person name="Wu L."/>
            <person name="Ma J."/>
        </authorList>
    </citation>
    <scope>NUCLEOTIDE SEQUENCE [LARGE SCALE GENOMIC DNA]</scope>
    <source>
        <strain evidence="14">CCUG 55590</strain>
    </source>
</reference>
<evidence type="ECO:0000313" key="13">
    <source>
        <dbReference type="EMBL" id="MFC7389890.1"/>
    </source>
</evidence>
<proteinExistence type="inferred from homology"/>
<sequence>MNTLLDEIKTYKEQFKQKAPAEKQRLMAQATQELKDSGIASGLTVGDRAPMFELPHADGTNVGLKALLEKGPVIVTFYRGGWCPYCNLELRAYQRELVKIEEKGATLVAISPETPDYSLSTKEKNELDFYVLSDVDNQVARQFDLVFDMPDYLIEIYEASGLHVDAHNGNEDWQLPKPATFIIQPDGTISFSDVPADYTERVDPKTVIEQL</sequence>
<evidence type="ECO:0000256" key="4">
    <source>
        <dbReference type="ARBA" id="ARBA00022862"/>
    </source>
</evidence>
<keyword evidence="5" id="KW-0560">Oxidoreductase</keyword>
<evidence type="ECO:0000256" key="1">
    <source>
        <dbReference type="ARBA" id="ARBA00003330"/>
    </source>
</evidence>
<evidence type="ECO:0000256" key="5">
    <source>
        <dbReference type="ARBA" id="ARBA00023002"/>
    </source>
</evidence>
<evidence type="ECO:0000256" key="2">
    <source>
        <dbReference type="ARBA" id="ARBA00013017"/>
    </source>
</evidence>
<evidence type="ECO:0000256" key="10">
    <source>
        <dbReference type="ARBA" id="ARBA00041373"/>
    </source>
</evidence>
<feature type="domain" description="Thioredoxin" evidence="12">
    <location>
        <begin position="43"/>
        <end position="211"/>
    </location>
</feature>
<keyword evidence="6" id="KW-1015">Disulfide bond</keyword>
<dbReference type="Proteomes" id="UP001596439">
    <property type="component" value="Unassembled WGS sequence"/>
</dbReference>
<comment type="function">
    <text evidence="1">Thiol-specific peroxidase that catalyzes the reduction of hydrogen peroxide and organic hydroperoxides to water and alcohols, respectively. Plays a role in cell protection against oxidative stress by detoxifying peroxides and as sensor of hydrogen peroxide-mediated signaling events.</text>
</comment>
<keyword evidence="14" id="KW-1185">Reference proteome</keyword>
<evidence type="ECO:0000256" key="8">
    <source>
        <dbReference type="ARBA" id="ARBA00032824"/>
    </source>
</evidence>
<dbReference type="Pfam" id="PF00578">
    <property type="entry name" value="AhpC-TSA"/>
    <property type="match status" value="1"/>
</dbReference>
<evidence type="ECO:0000256" key="11">
    <source>
        <dbReference type="ARBA" id="ARBA00049091"/>
    </source>
</evidence>
<evidence type="ECO:0000259" key="12">
    <source>
        <dbReference type="PROSITE" id="PS51352"/>
    </source>
</evidence>
<protein>
    <recommendedName>
        <fullName evidence="2">thioredoxin-dependent peroxiredoxin</fullName>
        <ecNumber evidence="2">1.11.1.24</ecNumber>
    </recommendedName>
    <alternativeName>
        <fullName evidence="10">Bacterioferritin comigratory protein</fullName>
    </alternativeName>
    <alternativeName>
        <fullName evidence="8">Thioredoxin peroxidase</fullName>
    </alternativeName>
</protein>
<dbReference type="Gene3D" id="3.40.30.10">
    <property type="entry name" value="Glutaredoxin"/>
    <property type="match status" value="1"/>
</dbReference>
<comment type="caution">
    <text evidence="13">The sequence shown here is derived from an EMBL/GenBank/DDBJ whole genome shotgun (WGS) entry which is preliminary data.</text>
</comment>
<accession>A0ABW2PN27</accession>
<comment type="similarity">
    <text evidence="9">Belongs to the peroxiredoxin family. BCP/PrxQ subfamily.</text>
</comment>
<dbReference type="CDD" id="cd02970">
    <property type="entry name" value="PRX_like2"/>
    <property type="match status" value="1"/>
</dbReference>
<keyword evidence="7" id="KW-0676">Redox-active center</keyword>
<comment type="catalytic activity">
    <reaction evidence="11">
        <text>a hydroperoxide + [thioredoxin]-dithiol = an alcohol + [thioredoxin]-disulfide + H2O</text>
        <dbReference type="Rhea" id="RHEA:62620"/>
        <dbReference type="Rhea" id="RHEA-COMP:10698"/>
        <dbReference type="Rhea" id="RHEA-COMP:10700"/>
        <dbReference type="ChEBI" id="CHEBI:15377"/>
        <dbReference type="ChEBI" id="CHEBI:29950"/>
        <dbReference type="ChEBI" id="CHEBI:30879"/>
        <dbReference type="ChEBI" id="CHEBI:35924"/>
        <dbReference type="ChEBI" id="CHEBI:50058"/>
        <dbReference type="EC" id="1.11.1.24"/>
    </reaction>
</comment>
<dbReference type="InterPro" id="IPR013766">
    <property type="entry name" value="Thioredoxin_domain"/>
</dbReference>
<keyword evidence="3" id="KW-0575">Peroxidase</keyword>
<dbReference type="RefSeq" id="WP_214788299.1">
    <property type="nucleotide sequence ID" value="NZ_JANIEL010000050.1"/>
</dbReference>
<dbReference type="EMBL" id="JBHTCE010000001">
    <property type="protein sequence ID" value="MFC7389890.1"/>
    <property type="molecule type" value="Genomic_DNA"/>
</dbReference>
<evidence type="ECO:0000256" key="9">
    <source>
        <dbReference type="ARBA" id="ARBA00038489"/>
    </source>
</evidence>
<dbReference type="EC" id="1.11.1.24" evidence="2"/>
<gene>
    <name evidence="13" type="ORF">ACFQO8_07010</name>
</gene>
<dbReference type="PANTHER" id="PTHR42801:SF7">
    <property type="entry name" value="SLL1159 PROTEIN"/>
    <property type="match status" value="1"/>
</dbReference>